<dbReference type="EC" id="2.1.1.297" evidence="5"/>
<dbReference type="GO" id="GO:0032259">
    <property type="term" value="P:methylation"/>
    <property type="evidence" value="ECO:0007669"/>
    <property type="project" value="UniProtKB-KW"/>
</dbReference>
<feature type="domain" description="Methyltransferase small" evidence="6">
    <location>
        <begin position="103"/>
        <end position="188"/>
    </location>
</feature>
<organism evidence="8 9">
    <name type="scientific">Deinococcus aquiradiocola</name>
    <dbReference type="NCBI Taxonomy" id="393059"/>
    <lineage>
        <taxon>Bacteria</taxon>
        <taxon>Thermotogati</taxon>
        <taxon>Deinococcota</taxon>
        <taxon>Deinococci</taxon>
        <taxon>Deinococcales</taxon>
        <taxon>Deinococcaceae</taxon>
        <taxon>Deinococcus</taxon>
    </lineage>
</organism>
<evidence type="ECO:0000259" key="6">
    <source>
        <dbReference type="Pfam" id="PF05175"/>
    </source>
</evidence>
<comment type="function">
    <text evidence="5">Methylates the class 1 translation termination release factors RF1/PrfA and RF2/PrfB on the glutamine residue of the universally conserved GGQ motif.</text>
</comment>
<feature type="binding site" evidence="5">
    <location>
        <position position="141"/>
    </location>
    <ligand>
        <name>S-adenosyl-L-methionine</name>
        <dbReference type="ChEBI" id="CHEBI:59789"/>
    </ligand>
</feature>
<dbReference type="InterPro" id="IPR002052">
    <property type="entry name" value="DNA_methylase_N6_adenine_CS"/>
</dbReference>
<keyword evidence="9" id="KW-1185">Reference proteome</keyword>
<dbReference type="Proteomes" id="UP000635726">
    <property type="component" value="Unassembled WGS sequence"/>
</dbReference>
<gene>
    <name evidence="5 8" type="primary">prmC</name>
    <name evidence="8" type="ORF">GCM10008939_18800</name>
</gene>
<evidence type="ECO:0000313" key="8">
    <source>
        <dbReference type="EMBL" id="GGJ74708.1"/>
    </source>
</evidence>
<evidence type="ECO:0000256" key="3">
    <source>
        <dbReference type="ARBA" id="ARBA00022691"/>
    </source>
</evidence>
<keyword evidence="2 5" id="KW-0808">Transferase</keyword>
<dbReference type="EMBL" id="BMOE01000005">
    <property type="protein sequence ID" value="GGJ74708.1"/>
    <property type="molecule type" value="Genomic_DNA"/>
</dbReference>
<comment type="similarity">
    <text evidence="5">Belongs to the protein N5-glutamine methyltransferase family. PrmC subfamily.</text>
</comment>
<accession>A0A917PFG8</accession>
<dbReference type="Pfam" id="PF17827">
    <property type="entry name" value="PrmC_N"/>
    <property type="match status" value="1"/>
</dbReference>
<dbReference type="Pfam" id="PF05175">
    <property type="entry name" value="MTS"/>
    <property type="match status" value="1"/>
</dbReference>
<dbReference type="HAMAP" id="MF_02126">
    <property type="entry name" value="RF_methyltr_PrmC"/>
    <property type="match status" value="1"/>
</dbReference>
<proteinExistence type="inferred from homology"/>
<dbReference type="InterPro" id="IPR029063">
    <property type="entry name" value="SAM-dependent_MTases_sf"/>
</dbReference>
<reference evidence="8" key="2">
    <citation type="submission" date="2020-09" db="EMBL/GenBank/DDBJ databases">
        <authorList>
            <person name="Sun Q."/>
            <person name="Ohkuma M."/>
        </authorList>
    </citation>
    <scope>NUCLEOTIDE SEQUENCE</scope>
    <source>
        <strain evidence="8">JCM 14371</strain>
    </source>
</reference>
<dbReference type="NCBIfam" id="TIGR00536">
    <property type="entry name" value="hemK_fam"/>
    <property type="match status" value="1"/>
</dbReference>
<keyword evidence="3 5" id="KW-0949">S-adenosyl-L-methionine</keyword>
<evidence type="ECO:0000256" key="5">
    <source>
        <dbReference type="HAMAP-Rule" id="MF_02126"/>
    </source>
</evidence>
<dbReference type="AlphaFoldDB" id="A0A917PFG8"/>
<evidence type="ECO:0000256" key="2">
    <source>
        <dbReference type="ARBA" id="ARBA00022679"/>
    </source>
</evidence>
<dbReference type="GO" id="GO:0102559">
    <property type="term" value="F:peptide chain release factor N(5)-glutamine methyltransferase activity"/>
    <property type="evidence" value="ECO:0007669"/>
    <property type="project" value="UniProtKB-EC"/>
</dbReference>
<evidence type="ECO:0000256" key="4">
    <source>
        <dbReference type="ARBA" id="ARBA00048391"/>
    </source>
</evidence>
<feature type="binding site" evidence="5">
    <location>
        <position position="182"/>
    </location>
    <ligand>
        <name>S-adenosyl-L-methionine</name>
        <dbReference type="ChEBI" id="CHEBI:59789"/>
    </ligand>
</feature>
<feature type="domain" description="Release factor glutamine methyltransferase N-terminal" evidence="7">
    <location>
        <begin position="6"/>
        <end position="73"/>
    </location>
</feature>
<feature type="binding site" evidence="5">
    <location>
        <begin position="182"/>
        <end position="185"/>
    </location>
    <ligand>
        <name>substrate</name>
    </ligand>
</feature>
<keyword evidence="1 5" id="KW-0489">Methyltransferase</keyword>
<reference evidence="8" key="1">
    <citation type="journal article" date="2014" name="Int. J. Syst. Evol. Microbiol.">
        <title>Complete genome sequence of Corynebacterium casei LMG S-19264T (=DSM 44701T), isolated from a smear-ripened cheese.</title>
        <authorList>
            <consortium name="US DOE Joint Genome Institute (JGI-PGF)"/>
            <person name="Walter F."/>
            <person name="Albersmeier A."/>
            <person name="Kalinowski J."/>
            <person name="Ruckert C."/>
        </authorList>
    </citation>
    <scope>NUCLEOTIDE SEQUENCE</scope>
    <source>
        <strain evidence="8">JCM 14371</strain>
    </source>
</reference>
<comment type="caution">
    <text evidence="8">The sequence shown here is derived from an EMBL/GenBank/DDBJ whole genome shotgun (WGS) entry which is preliminary data.</text>
</comment>
<dbReference type="SUPFAM" id="SSF53335">
    <property type="entry name" value="S-adenosyl-L-methionine-dependent methyltransferases"/>
    <property type="match status" value="1"/>
</dbReference>
<evidence type="ECO:0000313" key="9">
    <source>
        <dbReference type="Proteomes" id="UP000635726"/>
    </source>
</evidence>
<dbReference type="PROSITE" id="PS00092">
    <property type="entry name" value="N6_MTASE"/>
    <property type="match status" value="1"/>
</dbReference>
<dbReference type="InterPro" id="IPR040758">
    <property type="entry name" value="PrmC_N"/>
</dbReference>
<dbReference type="CDD" id="cd02440">
    <property type="entry name" value="AdoMet_MTases"/>
    <property type="match status" value="1"/>
</dbReference>
<dbReference type="GO" id="GO:0003676">
    <property type="term" value="F:nucleic acid binding"/>
    <property type="evidence" value="ECO:0007669"/>
    <property type="project" value="InterPro"/>
</dbReference>
<evidence type="ECO:0000256" key="1">
    <source>
        <dbReference type="ARBA" id="ARBA00022603"/>
    </source>
</evidence>
<dbReference type="Gene3D" id="1.10.8.10">
    <property type="entry name" value="DNA helicase RuvA subunit, C-terminal domain"/>
    <property type="match status" value="1"/>
</dbReference>
<protein>
    <recommendedName>
        <fullName evidence="5">Release factor glutamine methyltransferase</fullName>
        <shortName evidence="5">RF MTase</shortName>
        <ecNumber evidence="5">2.1.1.297</ecNumber>
    </recommendedName>
    <alternativeName>
        <fullName evidence="5">N5-glutamine methyltransferase PrmC</fullName>
    </alternativeName>
    <alternativeName>
        <fullName evidence="5">Protein-(glutamine-N5) MTase PrmC</fullName>
    </alternativeName>
    <alternativeName>
        <fullName evidence="5">Protein-glutamine N-methyltransferase PrmC</fullName>
    </alternativeName>
</protein>
<comment type="caution">
    <text evidence="5">Lacks conserved residue(s) required for the propagation of feature annotation.</text>
</comment>
<comment type="catalytic activity">
    <reaction evidence="4 5">
        <text>L-glutaminyl-[peptide chain release factor] + S-adenosyl-L-methionine = N(5)-methyl-L-glutaminyl-[peptide chain release factor] + S-adenosyl-L-homocysteine + H(+)</text>
        <dbReference type="Rhea" id="RHEA:42896"/>
        <dbReference type="Rhea" id="RHEA-COMP:10271"/>
        <dbReference type="Rhea" id="RHEA-COMP:10272"/>
        <dbReference type="ChEBI" id="CHEBI:15378"/>
        <dbReference type="ChEBI" id="CHEBI:30011"/>
        <dbReference type="ChEBI" id="CHEBI:57856"/>
        <dbReference type="ChEBI" id="CHEBI:59789"/>
        <dbReference type="ChEBI" id="CHEBI:61891"/>
        <dbReference type="EC" id="2.1.1.297"/>
    </reaction>
</comment>
<dbReference type="InterPro" id="IPR004556">
    <property type="entry name" value="HemK-like"/>
</dbReference>
<dbReference type="Gene3D" id="3.40.50.150">
    <property type="entry name" value="Vaccinia Virus protein VP39"/>
    <property type="match status" value="1"/>
</dbReference>
<dbReference type="InterPro" id="IPR007848">
    <property type="entry name" value="Small_mtfrase_dom"/>
</dbReference>
<feature type="binding site" evidence="5">
    <location>
        <begin position="118"/>
        <end position="122"/>
    </location>
    <ligand>
        <name>S-adenosyl-L-methionine</name>
        <dbReference type="ChEBI" id="CHEBI:59789"/>
    </ligand>
</feature>
<dbReference type="InterPro" id="IPR019874">
    <property type="entry name" value="RF_methyltr_PrmC"/>
</dbReference>
<dbReference type="InterPro" id="IPR050320">
    <property type="entry name" value="N5-glutamine_MTase"/>
</dbReference>
<sequence>MAAVQRDLTRRLQEAGLASPLPEARALLMHVLHLDWTGLVLASGRAVTPDERDALEDLLRRRVRGVPLQHLLGEVEWGGVTLRVTGAALVPRPETEVLLDLTLAVLEGRPGAALLDVGTGTGALALAVAAARPDVRVTASDVSVDALRLARVNAERLGLDVSFLHSDLLAGVAGRFAVIVSNPPYLPDADRASATPEVRHDPDLALYGGPDGLTLVRVLMRQAPACLERGGCVLLELDPRNVHVLAAELAGSGWRTEVRADLTGRDRFLLATLAAEGHTT</sequence>
<dbReference type="NCBIfam" id="TIGR03534">
    <property type="entry name" value="RF_mod_PrmC"/>
    <property type="match status" value="1"/>
</dbReference>
<dbReference type="PANTHER" id="PTHR18895:SF74">
    <property type="entry name" value="MTRF1L RELEASE FACTOR GLUTAMINE METHYLTRANSFERASE"/>
    <property type="match status" value="1"/>
</dbReference>
<name>A0A917PFG8_9DEIO</name>
<dbReference type="PANTHER" id="PTHR18895">
    <property type="entry name" value="HEMK METHYLTRANSFERASE"/>
    <property type="match status" value="1"/>
</dbReference>
<evidence type="ECO:0000259" key="7">
    <source>
        <dbReference type="Pfam" id="PF17827"/>
    </source>
</evidence>